<evidence type="ECO:0000256" key="1">
    <source>
        <dbReference type="ARBA" id="ARBA00004141"/>
    </source>
</evidence>
<feature type="domain" description="Peptidase S54 rhomboid" evidence="6">
    <location>
        <begin position="155"/>
        <end position="288"/>
    </location>
</feature>
<dbReference type="AlphaFoldDB" id="A0A4P7ULP0"/>
<dbReference type="GO" id="GO:0016020">
    <property type="term" value="C:membrane"/>
    <property type="evidence" value="ECO:0007669"/>
    <property type="project" value="UniProtKB-SubCell"/>
</dbReference>
<evidence type="ECO:0000256" key="2">
    <source>
        <dbReference type="ARBA" id="ARBA00022692"/>
    </source>
</evidence>
<keyword evidence="3 5" id="KW-1133">Transmembrane helix</keyword>
<evidence type="ECO:0000313" key="7">
    <source>
        <dbReference type="EMBL" id="QCC85838.1"/>
    </source>
</evidence>
<dbReference type="GO" id="GO:0006508">
    <property type="term" value="P:proteolysis"/>
    <property type="evidence" value="ECO:0007669"/>
    <property type="project" value="UniProtKB-KW"/>
</dbReference>
<proteinExistence type="predicted"/>
<dbReference type="Gene3D" id="1.20.1540.10">
    <property type="entry name" value="Rhomboid-like"/>
    <property type="match status" value="1"/>
</dbReference>
<dbReference type="OrthoDB" id="9813074at2"/>
<accession>A0A4P7ULP0</accession>
<feature type="transmembrane region" description="Helical" evidence="5">
    <location>
        <begin position="220"/>
        <end position="240"/>
    </location>
</feature>
<keyword evidence="2 5" id="KW-0812">Transmembrane</keyword>
<feature type="transmembrane region" description="Helical" evidence="5">
    <location>
        <begin position="196"/>
        <end position="214"/>
    </location>
</feature>
<dbReference type="EMBL" id="CP036295">
    <property type="protein sequence ID" value="QCC85838.1"/>
    <property type="molecule type" value="Genomic_DNA"/>
</dbReference>
<protein>
    <submittedName>
        <fullName evidence="7">Rhomboid family intramembrane serine protease</fullName>
    </submittedName>
</protein>
<comment type="subcellular location">
    <subcellularLocation>
        <location evidence="1">Membrane</location>
        <topology evidence="1">Multi-pass membrane protein</topology>
    </subcellularLocation>
</comment>
<organism evidence="7 8">
    <name type="scientific">Desulfovibrio desulfuricans</name>
    <dbReference type="NCBI Taxonomy" id="876"/>
    <lineage>
        <taxon>Bacteria</taxon>
        <taxon>Pseudomonadati</taxon>
        <taxon>Thermodesulfobacteriota</taxon>
        <taxon>Desulfovibrionia</taxon>
        <taxon>Desulfovibrionales</taxon>
        <taxon>Desulfovibrionaceae</taxon>
        <taxon>Desulfovibrio</taxon>
    </lineage>
</organism>
<evidence type="ECO:0000313" key="8">
    <source>
        <dbReference type="Proteomes" id="UP000297065"/>
    </source>
</evidence>
<dbReference type="InterPro" id="IPR022764">
    <property type="entry name" value="Peptidase_S54_rhomboid_dom"/>
</dbReference>
<evidence type="ECO:0000259" key="6">
    <source>
        <dbReference type="Pfam" id="PF01694"/>
    </source>
</evidence>
<evidence type="ECO:0000256" key="3">
    <source>
        <dbReference type="ARBA" id="ARBA00022989"/>
    </source>
</evidence>
<feature type="transmembrane region" description="Helical" evidence="5">
    <location>
        <begin position="303"/>
        <end position="324"/>
    </location>
</feature>
<dbReference type="InterPro" id="IPR035952">
    <property type="entry name" value="Rhomboid-like_sf"/>
</dbReference>
<feature type="transmembrane region" description="Helical" evidence="5">
    <location>
        <begin position="103"/>
        <end position="123"/>
    </location>
</feature>
<dbReference type="GO" id="GO:0004252">
    <property type="term" value="F:serine-type endopeptidase activity"/>
    <property type="evidence" value="ECO:0007669"/>
    <property type="project" value="InterPro"/>
</dbReference>
<reference evidence="7 8" key="1">
    <citation type="submission" date="2019-02" db="EMBL/GenBank/DDBJ databases">
        <title>Complete Genome Sequence of Desulfovibrio desulfuricans IC1, a Sulfonate Utilizing Anaerobe.</title>
        <authorList>
            <person name="Day L.A."/>
            <person name="De Leon K.B."/>
            <person name="Wall J.D."/>
        </authorList>
    </citation>
    <scope>NUCLEOTIDE SEQUENCE [LARGE SCALE GENOMIC DNA]</scope>
    <source>
        <strain evidence="7 8">IC1</strain>
    </source>
</reference>
<dbReference type="Pfam" id="PF01694">
    <property type="entry name" value="Rhomboid"/>
    <property type="match status" value="1"/>
</dbReference>
<dbReference type="SUPFAM" id="SSF144091">
    <property type="entry name" value="Rhomboid-like"/>
    <property type="match status" value="1"/>
</dbReference>
<dbReference type="Proteomes" id="UP000297065">
    <property type="component" value="Chromosome"/>
</dbReference>
<sequence>MLMRTPIPKVFAFSRYWRIRRRPNSLPLDWRPVAGSQGYTRYTSFREWLLVLNACGIPHQTAQMGGREYIYVPALYENIALTELGAFYRETTRPAPEPTPLRVFPHAFLAALALLPVILWHGWRMGWWHAPQPLPQPELWSGAGVLDIVRVRVFNEWYRTVTALGLHASLTHLCGNVAFGSIFLTLLARLTGVGRAIWLTLLGGALGNALTVLLRPHPVLSMGFSTALFASIGAIAGFMANQQSGRRKAMLPVAAAAALLAMLGTEGENTDYAAHLAGLACGLALGAFEAWRVRNHHAGLGQWSAAAATLFVVCVAWWRAFAAING</sequence>
<evidence type="ECO:0000256" key="5">
    <source>
        <dbReference type="SAM" id="Phobius"/>
    </source>
</evidence>
<dbReference type="PANTHER" id="PTHR43066">
    <property type="entry name" value="RHOMBOID-RELATED PROTEIN"/>
    <property type="match status" value="1"/>
</dbReference>
<dbReference type="PANTHER" id="PTHR43066:SF5">
    <property type="entry name" value="RHOMBOID-LIKE PROTEIN 11, CHLOROPLASTIC-RELATED"/>
    <property type="match status" value="1"/>
</dbReference>
<keyword evidence="7" id="KW-0378">Hydrolase</keyword>
<feature type="transmembrane region" description="Helical" evidence="5">
    <location>
        <begin position="164"/>
        <end position="184"/>
    </location>
</feature>
<keyword evidence="4 5" id="KW-0472">Membrane</keyword>
<evidence type="ECO:0000256" key="4">
    <source>
        <dbReference type="ARBA" id="ARBA00023136"/>
    </source>
</evidence>
<gene>
    <name evidence="7" type="ORF">DDIC_08125</name>
</gene>
<name>A0A4P7ULP0_DESDE</name>
<keyword evidence="7" id="KW-0645">Protease</keyword>